<evidence type="ECO:0000256" key="2">
    <source>
        <dbReference type="ARBA" id="ARBA00022603"/>
    </source>
</evidence>
<evidence type="ECO:0000256" key="6">
    <source>
        <dbReference type="PROSITE-ProRule" id="PRU01023"/>
    </source>
</evidence>
<protein>
    <submittedName>
        <fullName evidence="8">Sun protein</fullName>
    </submittedName>
</protein>
<feature type="domain" description="SAM-dependent MTase RsmB/NOP-type" evidence="7">
    <location>
        <begin position="167"/>
        <end position="446"/>
    </location>
</feature>
<keyword evidence="3 6" id="KW-0808">Transferase</keyword>
<evidence type="ECO:0000259" key="7">
    <source>
        <dbReference type="PROSITE" id="PS51686"/>
    </source>
</evidence>
<dbReference type="PANTHER" id="PTHR22807:SF53">
    <property type="entry name" value="RIBOSOMAL RNA SMALL SUBUNIT METHYLTRANSFERASE B-RELATED"/>
    <property type="match status" value="1"/>
</dbReference>
<dbReference type="InterPro" id="IPR018314">
    <property type="entry name" value="RsmB/NOL1/NOP2-like_CS"/>
</dbReference>
<dbReference type="CDD" id="cd02440">
    <property type="entry name" value="AdoMet_MTases"/>
    <property type="match status" value="1"/>
</dbReference>
<proteinExistence type="inferred from homology"/>
<dbReference type="InterPro" id="IPR023267">
    <property type="entry name" value="RCMT"/>
</dbReference>
<dbReference type="Proteomes" id="UP000031971">
    <property type="component" value="Unassembled WGS sequence"/>
</dbReference>
<evidence type="ECO:0000256" key="4">
    <source>
        <dbReference type="ARBA" id="ARBA00022691"/>
    </source>
</evidence>
<keyword evidence="5 6" id="KW-0694">RNA-binding</keyword>
<accession>A0A0C2YR51</accession>
<comment type="similarity">
    <text evidence="1 6">Belongs to the class I-like SAM-binding methyltransferase superfamily. RsmB/NOP family.</text>
</comment>
<organism evidence="8 9">
    <name type="scientific">Paramagnetospirillum magnetotacticum MS-1</name>
    <dbReference type="NCBI Taxonomy" id="272627"/>
    <lineage>
        <taxon>Bacteria</taxon>
        <taxon>Pseudomonadati</taxon>
        <taxon>Pseudomonadota</taxon>
        <taxon>Alphaproteobacteria</taxon>
        <taxon>Rhodospirillales</taxon>
        <taxon>Magnetospirillaceae</taxon>
        <taxon>Paramagnetospirillum</taxon>
    </lineage>
</organism>
<evidence type="ECO:0000313" key="8">
    <source>
        <dbReference type="EMBL" id="KIL97170.1"/>
    </source>
</evidence>
<dbReference type="PROSITE" id="PS01153">
    <property type="entry name" value="NOL1_NOP2_SUN"/>
    <property type="match status" value="1"/>
</dbReference>
<dbReference type="InterPro" id="IPR001678">
    <property type="entry name" value="MeTrfase_RsmB-F_NOP2_dom"/>
</dbReference>
<dbReference type="GO" id="GO:0008173">
    <property type="term" value="F:RNA methyltransferase activity"/>
    <property type="evidence" value="ECO:0007669"/>
    <property type="project" value="InterPro"/>
</dbReference>
<dbReference type="InterPro" id="IPR049560">
    <property type="entry name" value="MeTrfase_RsmB-F_NOP2_cat"/>
</dbReference>
<evidence type="ECO:0000256" key="1">
    <source>
        <dbReference type="ARBA" id="ARBA00007494"/>
    </source>
</evidence>
<dbReference type="AlphaFoldDB" id="A0A0C2YR51"/>
<dbReference type="SUPFAM" id="SSF53335">
    <property type="entry name" value="S-adenosyl-L-methionine-dependent methyltransferases"/>
    <property type="match status" value="1"/>
</dbReference>
<evidence type="ECO:0000256" key="5">
    <source>
        <dbReference type="ARBA" id="ARBA00022884"/>
    </source>
</evidence>
<gene>
    <name evidence="8" type="ORF">CCC_00231</name>
</gene>
<evidence type="ECO:0000313" key="9">
    <source>
        <dbReference type="Proteomes" id="UP000031971"/>
    </source>
</evidence>
<feature type="active site" description="Nucleophile" evidence="6">
    <location>
        <position position="381"/>
    </location>
</feature>
<dbReference type="PANTHER" id="PTHR22807">
    <property type="entry name" value="NOP2 YEAST -RELATED NOL1/NOP2/FMU SUN DOMAIN-CONTAINING"/>
    <property type="match status" value="1"/>
</dbReference>
<dbReference type="Pfam" id="PF22458">
    <property type="entry name" value="RsmF-B_ferredox"/>
    <property type="match status" value="1"/>
</dbReference>
<dbReference type="InterPro" id="IPR054728">
    <property type="entry name" value="RsmB-like_ferredoxin"/>
</dbReference>
<evidence type="ECO:0000256" key="3">
    <source>
        <dbReference type="ARBA" id="ARBA00022679"/>
    </source>
</evidence>
<keyword evidence="4 6" id="KW-0949">S-adenosyl-L-methionine</keyword>
<dbReference type="STRING" id="272627.CCC_00231"/>
<dbReference type="InterPro" id="IPR029063">
    <property type="entry name" value="SAM-dependent_MTases_sf"/>
</dbReference>
<dbReference type="Gene3D" id="3.40.50.150">
    <property type="entry name" value="Vaccinia Virus protein VP39"/>
    <property type="match status" value="1"/>
</dbReference>
<reference evidence="8 9" key="1">
    <citation type="submission" date="2015-01" db="EMBL/GenBank/DDBJ databases">
        <title>Genome Sequence of Magnetospirillum magnetotacticum Strain MS-1.</title>
        <authorList>
            <person name="Marinov G.K."/>
            <person name="Smalley M.D."/>
            <person name="DeSalvo G."/>
        </authorList>
    </citation>
    <scope>NUCLEOTIDE SEQUENCE [LARGE SCALE GENOMIC DNA]</scope>
    <source>
        <strain evidence="8 9">MS-1</strain>
    </source>
</reference>
<keyword evidence="2 6" id="KW-0489">Methyltransferase</keyword>
<comment type="caution">
    <text evidence="6">Lacks conserved residue(s) required for the propagation of feature annotation.</text>
</comment>
<name>A0A0C2YR51_PARME</name>
<feature type="binding site" evidence="6">
    <location>
        <position position="328"/>
    </location>
    <ligand>
        <name>S-adenosyl-L-methionine</name>
        <dbReference type="ChEBI" id="CHEBI:59789"/>
    </ligand>
</feature>
<dbReference type="GO" id="GO:0003723">
    <property type="term" value="F:RNA binding"/>
    <property type="evidence" value="ECO:0007669"/>
    <property type="project" value="UniProtKB-UniRule"/>
</dbReference>
<dbReference type="EMBL" id="JXSL01000030">
    <property type="protein sequence ID" value="KIL97170.1"/>
    <property type="molecule type" value="Genomic_DNA"/>
</dbReference>
<comment type="caution">
    <text evidence="8">The sequence shown here is derived from an EMBL/GenBank/DDBJ whole genome shotgun (WGS) entry which is preliminary data.</text>
</comment>
<dbReference type="PROSITE" id="PS51686">
    <property type="entry name" value="SAM_MT_RSMB_NOP"/>
    <property type="match status" value="1"/>
</dbReference>
<dbReference type="PRINTS" id="PR02008">
    <property type="entry name" value="RCMTFAMILY"/>
</dbReference>
<feature type="binding site" evidence="6">
    <location>
        <position position="281"/>
    </location>
    <ligand>
        <name>S-adenosyl-L-methionine</name>
        <dbReference type="ChEBI" id="CHEBI:59789"/>
    </ligand>
</feature>
<dbReference type="GO" id="GO:0001510">
    <property type="term" value="P:RNA methylation"/>
    <property type="evidence" value="ECO:0007669"/>
    <property type="project" value="InterPro"/>
</dbReference>
<keyword evidence="9" id="KW-1185">Reference proteome</keyword>
<sequence>MISSIYALMTPAARLQAAIEVLSEIEKSAKPADSVASFYFKQRRYIGAKDRRAVAETVWRVLRRRARLDWWLEHLDHPERPNAEGKGGARARVLADMIFEGIKPEPDLFKGPHSAYPPEPPERRVLDMLAGQKSLFHRDMPPHVRGEYPQWLTPRLTALFGDNLDAEMGAMRDEAPLDLRVNTLKATREEAIRALAKEGIKSQPTALSPIGLRLGTRVPLVQVQAWRNGLIEVQDEGSQLVALLTDPKPGQAVVDYCAGAGGKTLALAAAMQNKGRLVACDVAEWRVDRAQDRLRRAGVHNVTRRVIEGESDKWIKRSAASFDRVLVDAPCTGTGTWRRNPDAKWQFGETDLEELVVRQGAILESAARLTKPGGRLVYATCSIMREENEDRIEAFLAAHPDYRPVPVPEIWADLAGTPCPVPGPWLRLSPQAHGTDGFFAAVLEKASA</sequence>
<dbReference type="Pfam" id="PF01189">
    <property type="entry name" value="Methyltr_RsmB-F"/>
    <property type="match status" value="1"/>
</dbReference>